<evidence type="ECO:0000313" key="1">
    <source>
        <dbReference type="EMBL" id="GGG34201.1"/>
    </source>
</evidence>
<dbReference type="EMBL" id="BMIX01000003">
    <property type="protein sequence ID" value="GGG34201.1"/>
    <property type="molecule type" value="Genomic_DNA"/>
</dbReference>
<comment type="caution">
    <text evidence="1">The sequence shown here is derived from an EMBL/GenBank/DDBJ whole genome shotgun (WGS) entry which is preliminary data.</text>
</comment>
<evidence type="ECO:0000313" key="2">
    <source>
        <dbReference type="Proteomes" id="UP000605733"/>
    </source>
</evidence>
<dbReference type="Proteomes" id="UP000605733">
    <property type="component" value="Unassembled WGS sequence"/>
</dbReference>
<gene>
    <name evidence="1" type="ORF">GCM10011532_17320</name>
</gene>
<protein>
    <recommendedName>
        <fullName evidence="3">Transposase</fullName>
    </recommendedName>
</protein>
<sequence length="52" mass="6121">MEMYLVEDAEHDSQILMKMYHDLPSENSLFGDSGYTNYEVEDIFREAEQADL</sequence>
<proteinExistence type="predicted"/>
<name>A0ABQ1WK77_9FLAO</name>
<organism evidence="1 2">
    <name type="scientific">Christiangramia forsetii</name>
    <dbReference type="NCBI Taxonomy" id="411153"/>
    <lineage>
        <taxon>Bacteria</taxon>
        <taxon>Pseudomonadati</taxon>
        <taxon>Bacteroidota</taxon>
        <taxon>Flavobacteriia</taxon>
        <taxon>Flavobacteriales</taxon>
        <taxon>Flavobacteriaceae</taxon>
        <taxon>Christiangramia</taxon>
    </lineage>
</organism>
<reference evidence="2" key="1">
    <citation type="journal article" date="2019" name="Int. J. Syst. Evol. Microbiol.">
        <title>The Global Catalogue of Microorganisms (GCM) 10K type strain sequencing project: providing services to taxonomists for standard genome sequencing and annotation.</title>
        <authorList>
            <consortium name="The Broad Institute Genomics Platform"/>
            <consortium name="The Broad Institute Genome Sequencing Center for Infectious Disease"/>
            <person name="Wu L."/>
            <person name="Ma J."/>
        </authorList>
    </citation>
    <scope>NUCLEOTIDE SEQUENCE [LARGE SCALE GENOMIC DNA]</scope>
    <source>
        <strain evidence="2">CGMCC 1.15422</strain>
    </source>
</reference>
<accession>A0ABQ1WK77</accession>
<evidence type="ECO:0008006" key="3">
    <source>
        <dbReference type="Google" id="ProtNLM"/>
    </source>
</evidence>
<keyword evidence="2" id="KW-1185">Reference proteome</keyword>